<dbReference type="Proteomes" id="UP001159427">
    <property type="component" value="Unassembled WGS sequence"/>
</dbReference>
<dbReference type="EMBL" id="CALNXI010000037">
    <property type="protein sequence ID" value="CAH3016230.1"/>
    <property type="molecule type" value="Genomic_DNA"/>
</dbReference>
<organism evidence="2 3">
    <name type="scientific">Porites evermanni</name>
    <dbReference type="NCBI Taxonomy" id="104178"/>
    <lineage>
        <taxon>Eukaryota</taxon>
        <taxon>Metazoa</taxon>
        <taxon>Cnidaria</taxon>
        <taxon>Anthozoa</taxon>
        <taxon>Hexacorallia</taxon>
        <taxon>Scleractinia</taxon>
        <taxon>Fungiina</taxon>
        <taxon>Poritidae</taxon>
        <taxon>Porites</taxon>
    </lineage>
</organism>
<keyword evidence="3" id="KW-1185">Reference proteome</keyword>
<feature type="region of interest" description="Disordered" evidence="1">
    <location>
        <begin position="1"/>
        <end position="31"/>
    </location>
</feature>
<evidence type="ECO:0000256" key="1">
    <source>
        <dbReference type="SAM" id="MobiDB-lite"/>
    </source>
</evidence>
<evidence type="ECO:0000313" key="3">
    <source>
        <dbReference type="Proteomes" id="UP001159427"/>
    </source>
</evidence>
<comment type="caution">
    <text evidence="2">The sequence shown here is derived from an EMBL/GenBank/DDBJ whole genome shotgun (WGS) entry which is preliminary data.</text>
</comment>
<evidence type="ECO:0000313" key="2">
    <source>
        <dbReference type="EMBL" id="CAH3016230.1"/>
    </source>
</evidence>
<proteinExistence type="predicted"/>
<reference evidence="2 3" key="1">
    <citation type="submission" date="2022-05" db="EMBL/GenBank/DDBJ databases">
        <authorList>
            <consortium name="Genoscope - CEA"/>
            <person name="William W."/>
        </authorList>
    </citation>
    <scope>NUCLEOTIDE SEQUENCE [LARGE SCALE GENOMIC DNA]</scope>
</reference>
<feature type="region of interest" description="Disordered" evidence="1">
    <location>
        <begin position="182"/>
        <end position="261"/>
    </location>
</feature>
<accession>A0ABN8LGM5</accession>
<gene>
    <name evidence="2" type="ORF">PEVE_00027054</name>
</gene>
<name>A0ABN8LGM5_9CNID</name>
<protein>
    <submittedName>
        <fullName evidence="2">Uncharacterized protein</fullName>
    </submittedName>
</protein>
<feature type="compositionally biased region" description="Polar residues" evidence="1">
    <location>
        <begin position="8"/>
        <end position="22"/>
    </location>
</feature>
<sequence length="261" mass="28462">MKKKHSPNKTLQENQVPKTQRGSLEAINLNRPGLDPAIVALRKVSNVDRPPTPYSEGENGRASEQVLGPVFVPNKFMNGSQSYTSYARAMPSASWPSNRSPGISKLEAKPSNLSEVYRPSKGDVTLSSFPVVDKRPSVKLSNEELKTTRRASFLPKIDGNSKTNSGSFSSIVCDCSLKRSPHAQTSSPAIKLPPAKTRNGNITCSREKNSPLEKNSPKNSSPEDAQAITGLVPKPPSVSCSKEKSVRRKTKRRKDEEGHIS</sequence>